<feature type="compositionally biased region" description="Polar residues" evidence="1">
    <location>
        <begin position="410"/>
        <end position="426"/>
    </location>
</feature>
<sequence>MPAAAVSVSGSGVWSRQRDEITFDRLQKFWHNLTPQARQDILKLDKQTLIEHARKNSCCSRCNGLLLDCFAQIVMYGKSMRHETSDVDLSRATSELMVRKVEQQDGEQDPSVHPWGGLSTTKDDILTLLDCFIEAKPLTVLQNVFEDGIIVDWSQCLSEADGSFHHFEWAVGTNEGESDIFGFEDVGMNARVHKTGINLLQFENYYITLRTCRPDGRCTEYCVKAHVLKGKSCVHLQHTLVVSDGFVTITNGESMKSFFERAEKVEAEDEDSSMNRDGNDLDIDGSHTQKHAKTPELAREFLLDAASVIFKEQIVKAFRDGTAQQNAKTVFVSLALKLLEDRVHVACKELITLEKQNKLLEEEEKELREEQERRMKRKMKEREKKHRQKQKLKEKGVKLVESKSPYDIPSLNNSSTSTNHEWTGTPCSRDSANAEIVDLCSTDRVIDQSSCKESSAEHSNDMTELSATGSCDCWCTSEQIDSQEEPGKIVDSRWQSIERKRRSARSCSSIVPKGSQTGNAQKITIPKQVWQPLDARKKTGLYSTDNTSGSVGNVNPLKFIDWDANGYQKLRTRCDEPLPLAFENSSNIYKSRIDRACECDERGQAASSDGTHMMIKQDCYSTHDGSFWHDVNRMTNSDSCVSLSSFIGEGDRESTSRSVTISSEQNPESLSFDGPEGCLNRIDSKLDTPALRTASGSLLETCARGDFREYRPEATRPTHNDRFGFDTPFQGQQLHQQSMHLPPNLSATMRLHSHCWASRTNRNFENVNCQVRYSNINPYLRQHCHMHPNPFQKTAANFRPVPPSPPCRTGAKQIADHPYRDLNLERHPFIKLKPLGKKDLPEHNGKTQDPTDASFSLFQFSLPIASPVSPSSEDYKSGDFAGRMPLLAQVQAQLCSNELTDVKEYELFSTKDSGIFSFMQIK</sequence>
<protein>
    <submittedName>
        <fullName evidence="2">Uncharacterized protein</fullName>
    </submittedName>
</protein>
<feature type="region of interest" description="Disordered" evidence="1">
    <location>
        <begin position="371"/>
        <end position="426"/>
    </location>
</feature>
<reference evidence="2" key="1">
    <citation type="journal article" date="2018" name="DNA Res.">
        <title>Multiple hybrid de novo genome assembly of finger millet, an orphan allotetraploid crop.</title>
        <authorList>
            <person name="Hatakeyama M."/>
            <person name="Aluri S."/>
            <person name="Balachadran M.T."/>
            <person name="Sivarajan S.R."/>
            <person name="Patrignani A."/>
            <person name="Gruter S."/>
            <person name="Poveda L."/>
            <person name="Shimizu-Inatsugi R."/>
            <person name="Baeten J."/>
            <person name="Francoijs K.J."/>
            <person name="Nataraja K.N."/>
            <person name="Reddy Y.A.N."/>
            <person name="Phadnis S."/>
            <person name="Ravikumar R.L."/>
            <person name="Schlapbach R."/>
            <person name="Sreeman S.M."/>
            <person name="Shimizu K.K."/>
        </authorList>
    </citation>
    <scope>NUCLEOTIDE SEQUENCE</scope>
</reference>
<name>A0AAV5EZ04_ELECO</name>
<feature type="compositionally biased region" description="Polar residues" evidence="1">
    <location>
        <begin position="656"/>
        <end position="669"/>
    </location>
</feature>
<feature type="region of interest" description="Disordered" evidence="1">
    <location>
        <begin position="652"/>
        <end position="674"/>
    </location>
</feature>
<proteinExistence type="predicted"/>
<accession>A0AAV5EZ04</accession>
<feature type="compositionally biased region" description="Basic and acidic residues" evidence="1">
    <location>
        <begin position="391"/>
        <end position="401"/>
    </location>
</feature>
<gene>
    <name evidence="2" type="primary">gb15843</name>
    <name evidence="2" type="ORF">PR202_gb15843</name>
</gene>
<comment type="caution">
    <text evidence="2">The sequence shown here is derived from an EMBL/GenBank/DDBJ whole genome shotgun (WGS) entry which is preliminary data.</text>
</comment>
<evidence type="ECO:0000313" key="2">
    <source>
        <dbReference type="EMBL" id="GJN27792.1"/>
    </source>
</evidence>
<dbReference type="AlphaFoldDB" id="A0AAV5EZ04"/>
<keyword evidence="3" id="KW-1185">Reference proteome</keyword>
<dbReference type="Proteomes" id="UP001054889">
    <property type="component" value="Unassembled WGS sequence"/>
</dbReference>
<evidence type="ECO:0000313" key="3">
    <source>
        <dbReference type="Proteomes" id="UP001054889"/>
    </source>
</evidence>
<reference evidence="2" key="2">
    <citation type="submission" date="2021-12" db="EMBL/GenBank/DDBJ databases">
        <title>Resequencing data analysis of finger millet.</title>
        <authorList>
            <person name="Hatakeyama M."/>
            <person name="Aluri S."/>
            <person name="Balachadran M.T."/>
            <person name="Sivarajan S.R."/>
            <person name="Poveda L."/>
            <person name="Shimizu-Inatsugi R."/>
            <person name="Schlapbach R."/>
            <person name="Sreeman S.M."/>
            <person name="Shimizu K.K."/>
        </authorList>
    </citation>
    <scope>NUCLEOTIDE SEQUENCE</scope>
</reference>
<organism evidence="2 3">
    <name type="scientific">Eleusine coracana subsp. coracana</name>
    <dbReference type="NCBI Taxonomy" id="191504"/>
    <lineage>
        <taxon>Eukaryota</taxon>
        <taxon>Viridiplantae</taxon>
        <taxon>Streptophyta</taxon>
        <taxon>Embryophyta</taxon>
        <taxon>Tracheophyta</taxon>
        <taxon>Spermatophyta</taxon>
        <taxon>Magnoliopsida</taxon>
        <taxon>Liliopsida</taxon>
        <taxon>Poales</taxon>
        <taxon>Poaceae</taxon>
        <taxon>PACMAD clade</taxon>
        <taxon>Chloridoideae</taxon>
        <taxon>Cynodonteae</taxon>
        <taxon>Eleusininae</taxon>
        <taxon>Eleusine</taxon>
    </lineage>
</organism>
<dbReference type="PANTHER" id="PTHR16897:SF2">
    <property type="entry name" value="OS03G0226600 PROTEIN"/>
    <property type="match status" value="1"/>
</dbReference>
<feature type="compositionally biased region" description="Basic residues" evidence="1">
    <location>
        <begin position="374"/>
        <end position="390"/>
    </location>
</feature>
<dbReference type="PANTHER" id="PTHR16897">
    <property type="entry name" value="OS10G0105400 PROTEIN"/>
    <property type="match status" value="1"/>
</dbReference>
<evidence type="ECO:0000256" key="1">
    <source>
        <dbReference type="SAM" id="MobiDB-lite"/>
    </source>
</evidence>
<dbReference type="EMBL" id="BQKI01000079">
    <property type="protein sequence ID" value="GJN27792.1"/>
    <property type="molecule type" value="Genomic_DNA"/>
</dbReference>